<dbReference type="GO" id="GO:0012505">
    <property type="term" value="C:endomembrane system"/>
    <property type="evidence" value="ECO:0007669"/>
    <property type="project" value="UniProtKB-SubCell"/>
</dbReference>
<dbReference type="Pfam" id="PF00928">
    <property type="entry name" value="Adap_comp_sub"/>
    <property type="match status" value="1"/>
</dbReference>
<feature type="compositionally biased region" description="Basic and acidic residues" evidence="6">
    <location>
        <begin position="468"/>
        <end position="486"/>
    </location>
</feature>
<comment type="caution">
    <text evidence="8">The sequence shown here is derived from an EMBL/GenBank/DDBJ whole genome shotgun (WGS) entry which is preliminary data.</text>
</comment>
<dbReference type="InterPro" id="IPR011012">
    <property type="entry name" value="Longin-like_dom_sf"/>
</dbReference>
<comment type="similarity">
    <text evidence="5">Belongs to the adaptor complexes medium subunit family.</text>
</comment>
<accession>A0AA43QIZ3</accession>
<name>A0AA43QIZ3_9LECA</name>
<dbReference type="PANTHER" id="PTHR10529">
    <property type="entry name" value="AP COMPLEX SUBUNIT MU"/>
    <property type="match status" value="1"/>
</dbReference>
<organism evidence="8 9">
    <name type="scientific">Ramalina farinacea</name>
    <dbReference type="NCBI Taxonomy" id="258253"/>
    <lineage>
        <taxon>Eukaryota</taxon>
        <taxon>Fungi</taxon>
        <taxon>Dikarya</taxon>
        <taxon>Ascomycota</taxon>
        <taxon>Pezizomycotina</taxon>
        <taxon>Lecanoromycetes</taxon>
        <taxon>OSLEUM clade</taxon>
        <taxon>Lecanoromycetidae</taxon>
        <taxon>Lecanorales</taxon>
        <taxon>Lecanorineae</taxon>
        <taxon>Ramalinaceae</taxon>
        <taxon>Ramalina</taxon>
    </lineage>
</organism>
<feature type="region of interest" description="Disordered" evidence="6">
    <location>
        <begin position="435"/>
        <end position="486"/>
    </location>
</feature>
<evidence type="ECO:0000256" key="4">
    <source>
        <dbReference type="ARBA" id="ARBA00023136"/>
    </source>
</evidence>
<dbReference type="Gene3D" id="3.30.450.60">
    <property type="match status" value="1"/>
</dbReference>
<dbReference type="SUPFAM" id="SSF49447">
    <property type="entry name" value="Second domain of Mu2 adaptin subunit (ap50) of ap2 adaptor"/>
    <property type="match status" value="1"/>
</dbReference>
<protein>
    <recommendedName>
        <fullName evidence="7">MHD domain-containing protein</fullName>
    </recommendedName>
</protein>
<evidence type="ECO:0000256" key="6">
    <source>
        <dbReference type="SAM" id="MobiDB-lite"/>
    </source>
</evidence>
<dbReference type="Gene3D" id="2.60.40.1170">
    <property type="entry name" value="Mu homology domain, subdomain B"/>
    <property type="match status" value="1"/>
</dbReference>
<dbReference type="GO" id="GO:0016192">
    <property type="term" value="P:vesicle-mediated transport"/>
    <property type="evidence" value="ECO:0007669"/>
    <property type="project" value="InterPro"/>
</dbReference>
<evidence type="ECO:0000259" key="7">
    <source>
        <dbReference type="PROSITE" id="PS51072"/>
    </source>
</evidence>
<dbReference type="Proteomes" id="UP001161017">
    <property type="component" value="Unassembled WGS sequence"/>
</dbReference>
<proteinExistence type="inferred from homology"/>
<evidence type="ECO:0000256" key="1">
    <source>
        <dbReference type="ARBA" id="ARBA00004308"/>
    </source>
</evidence>
<gene>
    <name evidence="8" type="ORF">OHK93_000315</name>
</gene>
<dbReference type="SUPFAM" id="SSF64356">
    <property type="entry name" value="SNARE-like"/>
    <property type="match status" value="1"/>
</dbReference>
<dbReference type="GO" id="GO:0030131">
    <property type="term" value="C:clathrin adaptor complex"/>
    <property type="evidence" value="ECO:0007669"/>
    <property type="project" value="UniProtKB-UniRule"/>
</dbReference>
<keyword evidence="3 5" id="KW-0653">Protein transport</keyword>
<dbReference type="AlphaFoldDB" id="A0AA43QIZ3"/>
<evidence type="ECO:0000313" key="8">
    <source>
        <dbReference type="EMBL" id="MDI1485180.1"/>
    </source>
</evidence>
<evidence type="ECO:0000256" key="2">
    <source>
        <dbReference type="ARBA" id="ARBA00022448"/>
    </source>
</evidence>
<keyword evidence="4" id="KW-0472">Membrane</keyword>
<evidence type="ECO:0000313" key="9">
    <source>
        <dbReference type="Proteomes" id="UP001161017"/>
    </source>
</evidence>
<dbReference type="PIRSF" id="PIRSF005992">
    <property type="entry name" value="Clathrin_mu"/>
    <property type="match status" value="1"/>
</dbReference>
<dbReference type="InterPro" id="IPR036168">
    <property type="entry name" value="AP2_Mu_C_sf"/>
</dbReference>
<evidence type="ECO:0000256" key="5">
    <source>
        <dbReference type="PIRNR" id="PIRNR005992"/>
    </source>
</evidence>
<reference evidence="8" key="1">
    <citation type="journal article" date="2023" name="Genome Biol. Evol.">
        <title>First Whole Genome Sequence and Flow Cytometry Genome Size Data for the Lichen-Forming Fungus Ramalina farinacea (Ascomycota).</title>
        <authorList>
            <person name="Llewellyn T."/>
            <person name="Mian S."/>
            <person name="Hill R."/>
            <person name="Leitch I.J."/>
            <person name="Gaya E."/>
        </authorList>
    </citation>
    <scope>NUCLEOTIDE SEQUENCE</scope>
    <source>
        <strain evidence="8">LIQ254RAFAR</strain>
    </source>
</reference>
<dbReference type="GO" id="GO:0006886">
    <property type="term" value="P:intracellular protein transport"/>
    <property type="evidence" value="ECO:0007669"/>
    <property type="project" value="UniProtKB-UniRule"/>
</dbReference>
<dbReference type="InterPro" id="IPR050431">
    <property type="entry name" value="Adaptor_comp_med_subunit"/>
</dbReference>
<dbReference type="InterPro" id="IPR028565">
    <property type="entry name" value="MHD"/>
</dbReference>
<keyword evidence="9" id="KW-1185">Reference proteome</keyword>
<comment type="subcellular location">
    <subcellularLocation>
        <location evidence="1">Endomembrane system</location>
    </subcellularLocation>
</comment>
<evidence type="ECO:0000256" key="3">
    <source>
        <dbReference type="ARBA" id="ARBA00022927"/>
    </source>
</evidence>
<dbReference type="CDD" id="cd14837">
    <property type="entry name" value="AP3_Mu_N"/>
    <property type="match status" value="1"/>
</dbReference>
<dbReference type="EMBL" id="JAPUFD010000001">
    <property type="protein sequence ID" value="MDI1485180.1"/>
    <property type="molecule type" value="Genomic_DNA"/>
</dbReference>
<dbReference type="InterPro" id="IPR001392">
    <property type="entry name" value="Clathrin_mu"/>
</dbReference>
<keyword evidence="2 5" id="KW-0813">Transport</keyword>
<sequence length="552" mass="59554">MTSSAVEAVYIYNQYNEPILEHVYRSRPANARTLIPLYLAHPTPRPSLINLPDIEPPTLLFSLIQSNLLFISPTSTEAEPLFIIEFLHRVVDVLEEFLGGPLYASKIEGAYDVVAQLLSEMCDAGNVCNTEPNALRDDVEVPGYLGKLLGAVGLPTTAPTHNPGGSLKQQLSLNSTSSGPAIPWRRANVRHTSNELYVDIVETLSVTLAPSGRPLAAFANGNILFTSKISGVPDLLLTLSSSGGKLGMEKAIELPVFHPCVRLARWKEKPGELSFVPPDGKFMLASYEVNLMPTDFDLKAWSKVNLQLPVSVEVTKSLGPNGSDFEVRLILSTAYSTSYGGASASRPAAMGNRGSGRSTPNIFSASSGSSSAPSLHNVVATIPIPPAVRNVTDLRASRGEAFYSAVENLVEWRLPSKESAVAGNVTLRCTVVGDVDRDTEDGPNGFALQPVSGDYDESEDAYQAPSSKPEKPVASRREDRESRDQRRVEQYLPLMPSSATVSFSVKGWLASGIKVDGLIVDARKSRGLGDGVKPYKGVKYMTMSSRGVETRC</sequence>
<dbReference type="PROSITE" id="PS51072">
    <property type="entry name" value="MHD"/>
    <property type="match status" value="1"/>
</dbReference>
<feature type="domain" description="MHD" evidence="7">
    <location>
        <begin position="193"/>
        <end position="551"/>
    </location>
</feature>